<keyword evidence="3" id="KW-1185">Reference proteome</keyword>
<gene>
    <name evidence="2" type="ORF">NE237_003263</name>
</gene>
<dbReference type="SUPFAM" id="SSF52833">
    <property type="entry name" value="Thioredoxin-like"/>
    <property type="match status" value="1"/>
</dbReference>
<accession>A0A9Q0KH35</accession>
<sequence length="232" mass="25934">MGCSPSRPGPLITKAATIDQASVEGVTTKSKTASFRRNSFQLSADAEENSLLADVDCNVVSSFRRAKSRVSSLFDRKIRLPGSEDKIIVYFTSLRGIRRTFEDCYAVRNIFRGFPVSVDERDISMDFGYRIELQNVLGKNIVSLPQVFISGRHIGGAEEIKQLYEFGDLAKHLEGFPVRDLRFICESCGDARFFPCLNCNGSCKIFDEDEGQLRRCLECNENGLIRCPACSS</sequence>
<dbReference type="Gene3D" id="3.40.30.10">
    <property type="entry name" value="Glutaredoxin"/>
    <property type="match status" value="1"/>
</dbReference>
<evidence type="ECO:0000313" key="2">
    <source>
        <dbReference type="EMBL" id="KAJ4970164.1"/>
    </source>
</evidence>
<dbReference type="Proteomes" id="UP001141806">
    <property type="component" value="Unassembled WGS sequence"/>
</dbReference>
<name>A0A9Q0KH35_9MAGN</name>
<dbReference type="PROSITE" id="PS51354">
    <property type="entry name" value="GLUTAREDOXIN_2"/>
    <property type="match status" value="1"/>
</dbReference>
<dbReference type="OrthoDB" id="423313at2759"/>
<dbReference type="Pfam" id="PF00462">
    <property type="entry name" value="Glutaredoxin"/>
    <property type="match status" value="1"/>
</dbReference>
<organism evidence="2 3">
    <name type="scientific">Protea cynaroides</name>
    <dbReference type="NCBI Taxonomy" id="273540"/>
    <lineage>
        <taxon>Eukaryota</taxon>
        <taxon>Viridiplantae</taxon>
        <taxon>Streptophyta</taxon>
        <taxon>Embryophyta</taxon>
        <taxon>Tracheophyta</taxon>
        <taxon>Spermatophyta</taxon>
        <taxon>Magnoliopsida</taxon>
        <taxon>Proteales</taxon>
        <taxon>Proteaceae</taxon>
        <taxon>Protea</taxon>
    </lineage>
</organism>
<protein>
    <recommendedName>
        <fullName evidence="1">Glutaredoxin domain-containing protein</fullName>
    </recommendedName>
</protein>
<dbReference type="CDD" id="cd03031">
    <property type="entry name" value="GRX_GRX_like"/>
    <property type="match status" value="1"/>
</dbReference>
<dbReference type="EMBL" id="JAMYWD010000005">
    <property type="protein sequence ID" value="KAJ4970164.1"/>
    <property type="molecule type" value="Genomic_DNA"/>
</dbReference>
<evidence type="ECO:0000259" key="1">
    <source>
        <dbReference type="Pfam" id="PF00462"/>
    </source>
</evidence>
<dbReference type="PANTHER" id="PTHR45669">
    <property type="entry name" value="GLUTAREDOXIN DOMAIN-CONTAINING CYSTEINE-RICH PROTEIN CG12206-RELATED"/>
    <property type="match status" value="1"/>
</dbReference>
<proteinExistence type="predicted"/>
<dbReference type="InterPro" id="IPR002109">
    <property type="entry name" value="Glutaredoxin"/>
</dbReference>
<dbReference type="PANTHER" id="PTHR45669:SF17">
    <property type="entry name" value="GLUTAREDOXIN DOMAIN-CONTAINING PROTEIN"/>
    <property type="match status" value="1"/>
</dbReference>
<dbReference type="AlphaFoldDB" id="A0A9Q0KH35"/>
<feature type="domain" description="Glutaredoxin" evidence="1">
    <location>
        <begin position="88"/>
        <end position="154"/>
    </location>
</feature>
<dbReference type="InterPro" id="IPR036249">
    <property type="entry name" value="Thioredoxin-like_sf"/>
</dbReference>
<dbReference type="Pfam" id="PF23733">
    <property type="entry name" value="GRXCR1-2_C"/>
    <property type="match status" value="1"/>
</dbReference>
<reference evidence="2" key="1">
    <citation type="journal article" date="2023" name="Plant J.">
        <title>The genome of the king protea, Protea cynaroides.</title>
        <authorList>
            <person name="Chang J."/>
            <person name="Duong T.A."/>
            <person name="Schoeman C."/>
            <person name="Ma X."/>
            <person name="Roodt D."/>
            <person name="Barker N."/>
            <person name="Li Z."/>
            <person name="Van de Peer Y."/>
            <person name="Mizrachi E."/>
        </authorList>
    </citation>
    <scope>NUCLEOTIDE SEQUENCE</scope>
    <source>
        <tissue evidence="2">Young leaves</tissue>
    </source>
</reference>
<evidence type="ECO:0000313" key="3">
    <source>
        <dbReference type="Proteomes" id="UP001141806"/>
    </source>
</evidence>
<comment type="caution">
    <text evidence="2">The sequence shown here is derived from an EMBL/GenBank/DDBJ whole genome shotgun (WGS) entry which is preliminary data.</text>
</comment>